<dbReference type="EMBL" id="WKLC01002887">
    <property type="protein sequence ID" value="MSE19531.1"/>
    <property type="molecule type" value="Genomic_DNA"/>
</dbReference>
<comment type="caution">
    <text evidence="1">The sequence shown here is derived from an EMBL/GenBank/DDBJ whole genome shotgun (WGS) entry which is preliminary data.</text>
</comment>
<evidence type="ECO:0000313" key="1">
    <source>
        <dbReference type="EMBL" id="MSE19531.1"/>
    </source>
</evidence>
<dbReference type="AlphaFoldDB" id="A0A7X2SZL0"/>
<reference evidence="1 2" key="1">
    <citation type="submission" date="2019-11" db="EMBL/GenBank/DDBJ databases">
        <title>Draft Genome Sequence of Plant Growth-Promoting Rhizosphere-Associated Bacteria.</title>
        <authorList>
            <person name="Vasilyev I.Y."/>
            <person name="Radchenko V."/>
            <person name="Ilnitskaya E.V."/>
        </authorList>
    </citation>
    <scope>NUCLEOTIDE SEQUENCE [LARGE SCALE GENOMIC DNA]</scope>
    <source>
        <strain evidence="1 2">VRA_MhP_f</strain>
    </source>
</reference>
<name>A0A7X2SZL0_ENTAG</name>
<organism evidence="1 2">
    <name type="scientific">Enterobacter agglomerans</name>
    <name type="common">Erwinia herbicola</name>
    <name type="synonym">Pantoea agglomerans</name>
    <dbReference type="NCBI Taxonomy" id="549"/>
    <lineage>
        <taxon>Bacteria</taxon>
        <taxon>Pseudomonadati</taxon>
        <taxon>Pseudomonadota</taxon>
        <taxon>Gammaproteobacteria</taxon>
        <taxon>Enterobacterales</taxon>
        <taxon>Erwiniaceae</taxon>
        <taxon>Pantoea</taxon>
        <taxon>Pantoea agglomerans group</taxon>
    </lineage>
</organism>
<feature type="non-terminal residue" evidence="1">
    <location>
        <position position="1"/>
    </location>
</feature>
<proteinExistence type="predicted"/>
<sequence>ERAGYFHSEMELIFETFQLVEVV</sequence>
<evidence type="ECO:0000313" key="2">
    <source>
        <dbReference type="Proteomes" id="UP000461948"/>
    </source>
</evidence>
<dbReference type="Proteomes" id="UP000461948">
    <property type="component" value="Unassembled WGS sequence"/>
</dbReference>
<gene>
    <name evidence="1" type="ORF">GKC49_31850</name>
</gene>
<protein>
    <submittedName>
        <fullName evidence="1">ASCH domain-containing protein</fullName>
    </submittedName>
</protein>
<accession>A0A7X2SZL0</accession>